<evidence type="ECO:0000313" key="2">
    <source>
        <dbReference type="Proteomes" id="UP000824120"/>
    </source>
</evidence>
<dbReference type="EMBL" id="JACXVP010000011">
    <property type="protein sequence ID" value="KAG5577154.1"/>
    <property type="molecule type" value="Genomic_DNA"/>
</dbReference>
<proteinExistence type="predicted"/>
<dbReference type="PANTHER" id="PTHR23227">
    <property type="entry name" value="BUCENTAUR RELATED"/>
    <property type="match status" value="1"/>
</dbReference>
<comment type="caution">
    <text evidence="1">The sequence shown here is derived from an EMBL/GenBank/DDBJ whole genome shotgun (WGS) entry which is preliminary data.</text>
</comment>
<dbReference type="AlphaFoldDB" id="A0A9J5WNL9"/>
<dbReference type="InterPro" id="IPR027124">
    <property type="entry name" value="Swc5/CFDP1/2"/>
</dbReference>
<protein>
    <submittedName>
        <fullName evidence="1">Uncharacterized protein</fullName>
    </submittedName>
</protein>
<gene>
    <name evidence="1" type="ORF">H5410_057288</name>
</gene>
<organism evidence="1 2">
    <name type="scientific">Solanum commersonii</name>
    <name type="common">Commerson's wild potato</name>
    <name type="synonym">Commerson's nightshade</name>
    <dbReference type="NCBI Taxonomy" id="4109"/>
    <lineage>
        <taxon>Eukaryota</taxon>
        <taxon>Viridiplantae</taxon>
        <taxon>Streptophyta</taxon>
        <taxon>Embryophyta</taxon>
        <taxon>Tracheophyta</taxon>
        <taxon>Spermatophyta</taxon>
        <taxon>Magnoliopsida</taxon>
        <taxon>eudicotyledons</taxon>
        <taxon>Gunneridae</taxon>
        <taxon>Pentapetalae</taxon>
        <taxon>asterids</taxon>
        <taxon>lamiids</taxon>
        <taxon>Solanales</taxon>
        <taxon>Solanaceae</taxon>
        <taxon>Solanoideae</taxon>
        <taxon>Solaneae</taxon>
        <taxon>Solanum</taxon>
    </lineage>
</organism>
<dbReference type="PANTHER" id="PTHR23227:SF67">
    <property type="entry name" value="CRANIOFACIAL DEVELOPMENT PROTEIN 2-LIKE"/>
    <property type="match status" value="1"/>
</dbReference>
<reference evidence="1 2" key="1">
    <citation type="submission" date="2020-09" db="EMBL/GenBank/DDBJ databases">
        <title>De no assembly of potato wild relative species, Solanum commersonii.</title>
        <authorList>
            <person name="Cho K."/>
        </authorList>
    </citation>
    <scope>NUCLEOTIDE SEQUENCE [LARGE SCALE GENOMIC DNA]</scope>
    <source>
        <strain evidence="1">LZ3.2</strain>
        <tissue evidence="1">Leaf</tissue>
    </source>
</reference>
<keyword evidence="2" id="KW-1185">Reference proteome</keyword>
<dbReference type="OrthoDB" id="418748at2759"/>
<accession>A0A9J5WNL9</accession>
<evidence type="ECO:0000313" key="1">
    <source>
        <dbReference type="EMBL" id="KAG5577154.1"/>
    </source>
</evidence>
<sequence>MVDKELVGEMREQVVEVRRVNNGMMAVQLVANGRGLEQGGQETLLGGLERDDQGHIGSTPRSYDNVQGGFSFRDRNVGGVALLNFAKAFGLVVDKSSFTNEEHLVTFHSAVAKNKKDYLL</sequence>
<dbReference type="Proteomes" id="UP000824120">
    <property type="component" value="Chromosome 11"/>
</dbReference>
<name>A0A9J5WNL9_SOLCO</name>